<proteinExistence type="predicted"/>
<name>A0AAN8MDF8_9TELE</name>
<sequence>MCYRISDMGLCRIEKDHTYTLEEFQEAQYRQLKEVSSRLEEFRELVKEVARSACYTAMLEAGYTPDYSYDTEGTESKQSPEIELLFEEAPEKMSYTEQANKRYHCRRLTCFIRLADYLMVNTMHILAVNSVAKLLAVLQDQIQHTPTHAVIHSWADTDAADADANADANADAVANADADAVATAAGDGGGAAAATEDSDKKAAEPTVEVVHLLPMFVSELMLETHALTYEPSVDVFQECVSEIISRFQETVLSLVVLVTDSYFDAFTQPTINSKVEEKTCGDGPGLESMLENDKHLLNIILHIKQSLQFAFVWTWTRSEIKITEWRSSLRVWRSTTGNMKRPWPSNRRDTWACCW</sequence>
<evidence type="ECO:0000313" key="2">
    <source>
        <dbReference type="Proteomes" id="UP001356427"/>
    </source>
</evidence>
<dbReference type="EMBL" id="JAGTTL010000003">
    <property type="protein sequence ID" value="KAK6324533.1"/>
    <property type="molecule type" value="Genomic_DNA"/>
</dbReference>
<evidence type="ECO:0000313" key="1">
    <source>
        <dbReference type="EMBL" id="KAK6324533.1"/>
    </source>
</evidence>
<dbReference type="AlphaFoldDB" id="A0AAN8MDF8"/>
<reference evidence="1 2" key="1">
    <citation type="submission" date="2021-04" db="EMBL/GenBank/DDBJ databases">
        <authorList>
            <person name="De Guttry C."/>
            <person name="Zahm M."/>
            <person name="Klopp C."/>
            <person name="Cabau C."/>
            <person name="Louis A."/>
            <person name="Berthelot C."/>
            <person name="Parey E."/>
            <person name="Roest Crollius H."/>
            <person name="Montfort J."/>
            <person name="Robinson-Rechavi M."/>
            <person name="Bucao C."/>
            <person name="Bouchez O."/>
            <person name="Gislard M."/>
            <person name="Lluch J."/>
            <person name="Milhes M."/>
            <person name="Lampietro C."/>
            <person name="Lopez Roques C."/>
            <person name="Donnadieu C."/>
            <person name="Braasch I."/>
            <person name="Desvignes T."/>
            <person name="Postlethwait J."/>
            <person name="Bobe J."/>
            <person name="Wedekind C."/>
            <person name="Guiguen Y."/>
        </authorList>
    </citation>
    <scope>NUCLEOTIDE SEQUENCE [LARGE SCALE GENOMIC DNA]</scope>
    <source>
        <strain evidence="1">Cs_M1</strain>
        <tissue evidence="1">Blood</tissue>
    </source>
</reference>
<dbReference type="Proteomes" id="UP001356427">
    <property type="component" value="Unassembled WGS sequence"/>
</dbReference>
<gene>
    <name evidence="1" type="ORF">J4Q44_G00038750</name>
</gene>
<protein>
    <submittedName>
        <fullName evidence="1">Uncharacterized protein</fullName>
    </submittedName>
</protein>
<accession>A0AAN8MDF8</accession>
<comment type="caution">
    <text evidence="1">The sequence shown here is derived from an EMBL/GenBank/DDBJ whole genome shotgun (WGS) entry which is preliminary data.</text>
</comment>
<organism evidence="1 2">
    <name type="scientific">Coregonus suidteri</name>
    <dbReference type="NCBI Taxonomy" id="861788"/>
    <lineage>
        <taxon>Eukaryota</taxon>
        <taxon>Metazoa</taxon>
        <taxon>Chordata</taxon>
        <taxon>Craniata</taxon>
        <taxon>Vertebrata</taxon>
        <taxon>Euteleostomi</taxon>
        <taxon>Actinopterygii</taxon>
        <taxon>Neopterygii</taxon>
        <taxon>Teleostei</taxon>
        <taxon>Protacanthopterygii</taxon>
        <taxon>Salmoniformes</taxon>
        <taxon>Salmonidae</taxon>
        <taxon>Coregoninae</taxon>
        <taxon>Coregonus</taxon>
    </lineage>
</organism>
<keyword evidence="2" id="KW-1185">Reference proteome</keyword>